<feature type="domain" description="HTH marR-type" evidence="1">
    <location>
        <begin position="8"/>
        <end position="148"/>
    </location>
</feature>
<dbReference type="OrthoDB" id="162531at2"/>
<dbReference type="GO" id="GO:0003700">
    <property type="term" value="F:DNA-binding transcription factor activity"/>
    <property type="evidence" value="ECO:0007669"/>
    <property type="project" value="InterPro"/>
</dbReference>
<organism evidence="2 3">
    <name type="scientific">Sanguibacter antarcticus</name>
    <dbReference type="NCBI Taxonomy" id="372484"/>
    <lineage>
        <taxon>Bacteria</taxon>
        <taxon>Bacillati</taxon>
        <taxon>Actinomycetota</taxon>
        <taxon>Actinomycetes</taxon>
        <taxon>Micrococcales</taxon>
        <taxon>Sanguibacteraceae</taxon>
        <taxon>Sanguibacter</taxon>
    </lineage>
</organism>
<reference evidence="2 3" key="1">
    <citation type="submission" date="2017-10" db="EMBL/GenBank/DDBJ databases">
        <title>Sequencing the genomes of 1000 actinobacteria strains.</title>
        <authorList>
            <person name="Klenk H.-P."/>
        </authorList>
    </citation>
    <scope>NUCLEOTIDE SEQUENCE [LARGE SCALE GENOMIC DNA]</scope>
    <source>
        <strain evidence="2 3">DSM 18966</strain>
    </source>
</reference>
<dbReference type="InterPro" id="IPR039422">
    <property type="entry name" value="MarR/SlyA-like"/>
</dbReference>
<gene>
    <name evidence="2" type="ORF">ATL42_0601</name>
</gene>
<dbReference type="AlphaFoldDB" id="A0A2A9E1N9"/>
<comment type="caution">
    <text evidence="2">The sequence shown here is derived from an EMBL/GenBank/DDBJ whole genome shotgun (WGS) entry which is preliminary data.</text>
</comment>
<accession>A0A2A9E1N9</accession>
<dbReference type="EMBL" id="PDJG01000001">
    <property type="protein sequence ID" value="PFG32753.1"/>
    <property type="molecule type" value="Genomic_DNA"/>
</dbReference>
<evidence type="ECO:0000313" key="3">
    <source>
        <dbReference type="Proteomes" id="UP000225548"/>
    </source>
</evidence>
<proteinExistence type="predicted"/>
<evidence type="ECO:0000313" key="2">
    <source>
        <dbReference type="EMBL" id="PFG32753.1"/>
    </source>
</evidence>
<dbReference type="SUPFAM" id="SSF46785">
    <property type="entry name" value="Winged helix' DNA-binding domain"/>
    <property type="match status" value="1"/>
</dbReference>
<dbReference type="SMART" id="SM00347">
    <property type="entry name" value="HTH_MARR"/>
    <property type="match status" value="1"/>
</dbReference>
<dbReference type="InterPro" id="IPR036388">
    <property type="entry name" value="WH-like_DNA-bd_sf"/>
</dbReference>
<dbReference type="PANTHER" id="PTHR33164:SF43">
    <property type="entry name" value="HTH-TYPE TRANSCRIPTIONAL REPRESSOR YETL"/>
    <property type="match status" value="1"/>
</dbReference>
<dbReference type="GO" id="GO:0003677">
    <property type="term" value="F:DNA binding"/>
    <property type="evidence" value="ECO:0007669"/>
    <property type="project" value="UniProtKB-KW"/>
</dbReference>
<dbReference type="Gene3D" id="1.10.10.10">
    <property type="entry name" value="Winged helix-like DNA-binding domain superfamily/Winged helix DNA-binding domain"/>
    <property type="match status" value="1"/>
</dbReference>
<dbReference type="InterPro" id="IPR036390">
    <property type="entry name" value="WH_DNA-bd_sf"/>
</dbReference>
<dbReference type="Pfam" id="PF12802">
    <property type="entry name" value="MarR_2"/>
    <property type="match status" value="1"/>
</dbReference>
<dbReference type="PROSITE" id="PS50995">
    <property type="entry name" value="HTH_MARR_2"/>
    <property type="match status" value="1"/>
</dbReference>
<dbReference type="InterPro" id="IPR000835">
    <property type="entry name" value="HTH_MarR-typ"/>
</dbReference>
<keyword evidence="2" id="KW-0238">DNA-binding</keyword>
<dbReference type="PANTHER" id="PTHR33164">
    <property type="entry name" value="TRANSCRIPTIONAL REGULATOR, MARR FAMILY"/>
    <property type="match status" value="1"/>
</dbReference>
<dbReference type="GO" id="GO:0006950">
    <property type="term" value="P:response to stress"/>
    <property type="evidence" value="ECO:0007669"/>
    <property type="project" value="TreeGrafter"/>
</dbReference>
<dbReference type="Proteomes" id="UP000225548">
    <property type="component" value="Unassembled WGS sequence"/>
</dbReference>
<evidence type="ECO:0000259" key="1">
    <source>
        <dbReference type="PROSITE" id="PS50995"/>
    </source>
</evidence>
<name>A0A2A9E1N9_9MICO</name>
<protein>
    <submittedName>
        <fullName evidence="2">DNA-binding MarR family transcriptional regulator</fullName>
    </submittedName>
</protein>
<sequence>MPNYWYDNSESLVAILHALRRFRRTDQEMRRRMSMDMDMNVSDLQALQFVIAAEGQAALATPRALSQYLGISSASTTKLLDRLTASGHLERHPHPTDRRALVLTCTAHAHDEIHARLARMHARMREIAEAVPVESRKAVVDFLTAMADQLDSEGSVAPLSP</sequence>
<keyword evidence="3" id="KW-1185">Reference proteome</keyword>